<evidence type="ECO:0000313" key="1">
    <source>
        <dbReference type="EMBL" id="PND36132.1"/>
    </source>
</evidence>
<dbReference type="AlphaFoldDB" id="A0A2N8KRT3"/>
<protein>
    <submittedName>
        <fullName evidence="1">Uncharacterized protein</fullName>
    </submittedName>
</protein>
<organism evidence="1 2">
    <name type="scientific">Kinneretia aquatilis</name>
    <dbReference type="NCBI Taxonomy" id="2070761"/>
    <lineage>
        <taxon>Bacteria</taxon>
        <taxon>Pseudomonadati</taxon>
        <taxon>Pseudomonadota</taxon>
        <taxon>Betaproteobacteria</taxon>
        <taxon>Burkholderiales</taxon>
        <taxon>Sphaerotilaceae</taxon>
        <taxon>Roseateles</taxon>
    </lineage>
</organism>
<accession>A0A2N8KRT3</accession>
<name>A0A2N8KRT3_9BURK</name>
<proteinExistence type="predicted"/>
<comment type="caution">
    <text evidence="1">The sequence shown here is derived from an EMBL/GenBank/DDBJ whole genome shotgun (WGS) entry which is preliminary data.</text>
</comment>
<sequence length="221" mass="24649">MIEANQAWEDEVNRKTKMKMTQSSLFGIRSARAASLVVLTLALAGCGAMLKVAQGDVVLKERLQVKASKPWNQFERGLADNTPTWTNEGVTVDALKFYVAIRDGQEIAPLPSQAKGIQPLVFRASMQPAQIVSLYESLLTRDGSSFTLDRLEPADFLGERGFRFEYSLNRKVDDVPMKGVGIGVVRRGELFVIHYSAPRLVFYPRYLPQVEEIARSAQVRG</sequence>
<keyword evidence="2" id="KW-1185">Reference proteome</keyword>
<reference evidence="1 2" key="1">
    <citation type="submission" date="2018-01" db="EMBL/GenBank/DDBJ databases">
        <title>Draft genome sequence of Paucibacter aquatile CR182 isolated from freshwater of the Nakdong River.</title>
        <authorList>
            <person name="Choi A."/>
            <person name="Chung E.J."/>
        </authorList>
    </citation>
    <scope>NUCLEOTIDE SEQUENCE [LARGE SCALE GENOMIC DNA]</scope>
    <source>
        <strain evidence="1 2">CR182</strain>
    </source>
</reference>
<gene>
    <name evidence="1" type="ORF">C1O66_20595</name>
</gene>
<evidence type="ECO:0000313" key="2">
    <source>
        <dbReference type="Proteomes" id="UP000235916"/>
    </source>
</evidence>
<dbReference type="Proteomes" id="UP000235916">
    <property type="component" value="Unassembled WGS sequence"/>
</dbReference>
<dbReference type="EMBL" id="POSP01000004">
    <property type="protein sequence ID" value="PND36132.1"/>
    <property type="molecule type" value="Genomic_DNA"/>
</dbReference>